<sequence length="110" mass="10907">MSKVTAGVLAGIVLGALHGVWSAWGDPKAMDVFTTILGRASQGIINGVLAAYVTRGNTPLWRGGLLSGLIGLALGALAGLPSHSWAMTLPLGAVVGVGCGLATAAVKSKT</sequence>
<organism evidence="2 3">
    <name type="scientific">Eiseniibacteriota bacterium</name>
    <dbReference type="NCBI Taxonomy" id="2212470"/>
    <lineage>
        <taxon>Bacteria</taxon>
        <taxon>Candidatus Eiseniibacteriota</taxon>
    </lineage>
</organism>
<dbReference type="EMBL" id="VBOZ01000035">
    <property type="protein sequence ID" value="TMQ62863.1"/>
    <property type="molecule type" value="Genomic_DNA"/>
</dbReference>
<feature type="transmembrane region" description="Helical" evidence="1">
    <location>
        <begin position="32"/>
        <end position="53"/>
    </location>
</feature>
<dbReference type="AlphaFoldDB" id="A0A538TGV5"/>
<proteinExistence type="predicted"/>
<keyword evidence="1" id="KW-0812">Transmembrane</keyword>
<feature type="transmembrane region" description="Helical" evidence="1">
    <location>
        <begin position="85"/>
        <end position="106"/>
    </location>
</feature>
<keyword evidence="1" id="KW-0472">Membrane</keyword>
<evidence type="ECO:0000313" key="3">
    <source>
        <dbReference type="Proteomes" id="UP000317691"/>
    </source>
</evidence>
<gene>
    <name evidence="2" type="ORF">E6K79_11445</name>
</gene>
<comment type="caution">
    <text evidence="2">The sequence shown here is derived from an EMBL/GenBank/DDBJ whole genome shotgun (WGS) entry which is preliminary data.</text>
</comment>
<name>A0A538TGV5_UNCEI</name>
<feature type="transmembrane region" description="Helical" evidence="1">
    <location>
        <begin position="60"/>
        <end position="79"/>
    </location>
</feature>
<evidence type="ECO:0000256" key="1">
    <source>
        <dbReference type="SAM" id="Phobius"/>
    </source>
</evidence>
<evidence type="ECO:0000313" key="2">
    <source>
        <dbReference type="EMBL" id="TMQ62863.1"/>
    </source>
</evidence>
<keyword evidence="1" id="KW-1133">Transmembrane helix</keyword>
<dbReference type="Proteomes" id="UP000317691">
    <property type="component" value="Unassembled WGS sequence"/>
</dbReference>
<protein>
    <submittedName>
        <fullName evidence="2">Uncharacterized protein</fullName>
    </submittedName>
</protein>
<accession>A0A538TGV5</accession>
<reference evidence="2 3" key="1">
    <citation type="journal article" date="2019" name="Nat. Microbiol.">
        <title>Mediterranean grassland soil C-N compound turnover is dependent on rainfall and depth, and is mediated by genomically divergent microorganisms.</title>
        <authorList>
            <person name="Diamond S."/>
            <person name="Andeer P.F."/>
            <person name="Li Z."/>
            <person name="Crits-Christoph A."/>
            <person name="Burstein D."/>
            <person name="Anantharaman K."/>
            <person name="Lane K.R."/>
            <person name="Thomas B.C."/>
            <person name="Pan C."/>
            <person name="Northen T.R."/>
            <person name="Banfield J.F."/>
        </authorList>
    </citation>
    <scope>NUCLEOTIDE SEQUENCE [LARGE SCALE GENOMIC DNA]</scope>
    <source>
        <strain evidence="2">WS_9</strain>
    </source>
</reference>